<dbReference type="EMBL" id="DUTP01000005">
    <property type="protein sequence ID" value="HHX99578.1"/>
    <property type="molecule type" value="Genomic_DNA"/>
</dbReference>
<protein>
    <submittedName>
        <fullName evidence="2">Uncharacterized protein</fullName>
    </submittedName>
</protein>
<gene>
    <name evidence="2" type="ORF">GX533_02805</name>
</gene>
<name>A0A832QDV2_9BACT</name>
<proteinExistence type="predicted"/>
<sequence length="418" mass="48134">METNALEKLSSPESKDSNEIPAKLKEVLSGLIVVGDPTGEQEERSLDDFTTSLATFREQQENIKENFPELAEIFEPWNQEEECTSPALERITGWKPGILNILKGSQPELMKQLEDVTRLKSLEDTIINMDKLYPVLIDSITDTTAAIGGILDEHPEWAEEIIENSGINWFSTKRMLSIYPELVKKRDSISERLEEDILPIYRNERDLQASPYLRWEGFRVINDIYPGLLKDYATFINEVNKEVNTESWSKRVAGQYAGVIKNPELLNNLNRSELFFLGKALSLLEENMPEPHINEDDDLETASTKGKYAGTEKEQVEAAKLFVLYKAADLGVKDPEELQLERGLSRWFTFYERSFFGHYYDGYHWGKFEKALLLELLIRTAKDRREKGEASLEELLGIEDWDKQDAPEGYLERMNFSL</sequence>
<evidence type="ECO:0000313" key="3">
    <source>
        <dbReference type="Proteomes" id="UP000576550"/>
    </source>
</evidence>
<dbReference type="Proteomes" id="UP000576550">
    <property type="component" value="Unassembled WGS sequence"/>
</dbReference>
<organism evidence="2 3">
    <name type="scientific">Candidatus Dojkabacteria bacterium</name>
    <dbReference type="NCBI Taxonomy" id="2099670"/>
    <lineage>
        <taxon>Bacteria</taxon>
        <taxon>Candidatus Dojkabacteria</taxon>
    </lineage>
</organism>
<accession>A0A832QDV2</accession>
<evidence type="ECO:0000313" key="2">
    <source>
        <dbReference type="EMBL" id="HHX99578.1"/>
    </source>
</evidence>
<evidence type="ECO:0000256" key="1">
    <source>
        <dbReference type="SAM" id="MobiDB-lite"/>
    </source>
</evidence>
<reference evidence="2 3" key="1">
    <citation type="journal article" date="2020" name="Biotechnol. Biofuels">
        <title>New insights from the biogas microbiome by comprehensive genome-resolved metagenomics of nearly 1600 species originating from multiple anaerobic digesters.</title>
        <authorList>
            <person name="Campanaro S."/>
            <person name="Treu L."/>
            <person name="Rodriguez-R L.M."/>
            <person name="Kovalovszki A."/>
            <person name="Ziels R.M."/>
            <person name="Maus I."/>
            <person name="Zhu X."/>
            <person name="Kougias P.G."/>
            <person name="Basile A."/>
            <person name="Luo G."/>
            <person name="Schluter A."/>
            <person name="Konstantinidis K.T."/>
            <person name="Angelidaki I."/>
        </authorList>
    </citation>
    <scope>NUCLEOTIDE SEQUENCE [LARGE SCALE GENOMIC DNA]</scope>
    <source>
        <strain evidence="2">AS05jafATM_89</strain>
    </source>
</reference>
<feature type="region of interest" description="Disordered" evidence="1">
    <location>
        <begin position="1"/>
        <end position="21"/>
    </location>
</feature>
<comment type="caution">
    <text evidence="2">The sequence shown here is derived from an EMBL/GenBank/DDBJ whole genome shotgun (WGS) entry which is preliminary data.</text>
</comment>
<dbReference type="AlphaFoldDB" id="A0A832QDV2"/>